<organism evidence="1 2">
    <name type="scientific">Melipona bicolor</name>
    <dbReference type="NCBI Taxonomy" id="60889"/>
    <lineage>
        <taxon>Eukaryota</taxon>
        <taxon>Metazoa</taxon>
        <taxon>Ecdysozoa</taxon>
        <taxon>Arthropoda</taxon>
        <taxon>Hexapoda</taxon>
        <taxon>Insecta</taxon>
        <taxon>Pterygota</taxon>
        <taxon>Neoptera</taxon>
        <taxon>Endopterygota</taxon>
        <taxon>Hymenoptera</taxon>
        <taxon>Apocrita</taxon>
        <taxon>Aculeata</taxon>
        <taxon>Apoidea</taxon>
        <taxon>Anthophila</taxon>
        <taxon>Apidae</taxon>
        <taxon>Melipona</taxon>
    </lineage>
</organism>
<evidence type="ECO:0000313" key="1">
    <source>
        <dbReference type="EMBL" id="KAK1118246.1"/>
    </source>
</evidence>
<accession>A0AA40FFU4</accession>
<protein>
    <submittedName>
        <fullName evidence="1">Uncharacterized protein</fullName>
    </submittedName>
</protein>
<dbReference type="EMBL" id="JAHYIQ010000044">
    <property type="protein sequence ID" value="KAK1118246.1"/>
    <property type="molecule type" value="Genomic_DNA"/>
</dbReference>
<dbReference type="Proteomes" id="UP001177670">
    <property type="component" value="Unassembled WGS sequence"/>
</dbReference>
<name>A0AA40FFU4_9HYME</name>
<reference evidence="1" key="1">
    <citation type="submission" date="2021-10" db="EMBL/GenBank/DDBJ databases">
        <title>Melipona bicolor Genome sequencing and assembly.</title>
        <authorList>
            <person name="Araujo N.S."/>
            <person name="Arias M.C."/>
        </authorList>
    </citation>
    <scope>NUCLEOTIDE SEQUENCE</scope>
    <source>
        <strain evidence="1">USP_2M_L1-L4_2017</strain>
        <tissue evidence="1">Whole body</tissue>
    </source>
</reference>
<proteinExistence type="predicted"/>
<gene>
    <name evidence="1" type="ORF">K0M31_015290</name>
</gene>
<keyword evidence="2" id="KW-1185">Reference proteome</keyword>
<comment type="caution">
    <text evidence="1">The sequence shown here is derived from an EMBL/GenBank/DDBJ whole genome shotgun (WGS) entry which is preliminary data.</text>
</comment>
<dbReference type="AlphaFoldDB" id="A0AA40FFU4"/>
<sequence>MLCLTQPQSSLKTDVQKAWEKARLESSHADMNVSFIEAPPKTDSLSHPLSLLNKFCNDIKGGKTVLSLIIGGGSAAKFLVTAAASLNVPVLWLPFTHEDFLRQVCCSHDRAYNISKK</sequence>
<evidence type="ECO:0000313" key="2">
    <source>
        <dbReference type="Proteomes" id="UP001177670"/>
    </source>
</evidence>